<accession>A0A1I2L1Y3</accession>
<organism evidence="1 2">
    <name type="scientific">Halobacillus alkaliphilus</name>
    <dbReference type="NCBI Taxonomy" id="396056"/>
    <lineage>
        <taxon>Bacteria</taxon>
        <taxon>Bacillati</taxon>
        <taxon>Bacillota</taxon>
        <taxon>Bacilli</taxon>
        <taxon>Bacillales</taxon>
        <taxon>Bacillaceae</taxon>
        <taxon>Halobacillus</taxon>
    </lineage>
</organism>
<dbReference type="OrthoDB" id="4957972at2"/>
<evidence type="ECO:0000313" key="1">
    <source>
        <dbReference type="EMBL" id="SFF73342.1"/>
    </source>
</evidence>
<sequence length="117" mass="12749">MDAYEISMWGLKNHGGSNTVTIDLGRNRSFLAWASVTMIDSLNDFDADNAVVAEVFQVDGVETWKAVYGGEHWGSAGNSSNVHQGAYVGYGRRITFRIRSVHSSDLDSYGMGVVVAQ</sequence>
<evidence type="ECO:0000313" key="2">
    <source>
        <dbReference type="Proteomes" id="UP000198897"/>
    </source>
</evidence>
<protein>
    <recommendedName>
        <fullName evidence="3">F5/8 type C domain-containing protein</fullName>
    </recommendedName>
</protein>
<dbReference type="EMBL" id="FOOG01000007">
    <property type="protein sequence ID" value="SFF73342.1"/>
    <property type="molecule type" value="Genomic_DNA"/>
</dbReference>
<dbReference type="AlphaFoldDB" id="A0A1I2L1Y3"/>
<dbReference type="RefSeq" id="WP_089751177.1">
    <property type="nucleotide sequence ID" value="NZ_FOOG01000007.1"/>
</dbReference>
<keyword evidence="2" id="KW-1185">Reference proteome</keyword>
<evidence type="ECO:0008006" key="3">
    <source>
        <dbReference type="Google" id="ProtNLM"/>
    </source>
</evidence>
<proteinExistence type="predicted"/>
<dbReference type="Proteomes" id="UP000198897">
    <property type="component" value="Unassembled WGS sequence"/>
</dbReference>
<reference evidence="2" key="1">
    <citation type="submission" date="2016-10" db="EMBL/GenBank/DDBJ databases">
        <authorList>
            <person name="Varghese N."/>
            <person name="Submissions S."/>
        </authorList>
    </citation>
    <scope>NUCLEOTIDE SEQUENCE [LARGE SCALE GENOMIC DNA]</scope>
    <source>
        <strain evidence="2">FP5</strain>
    </source>
</reference>
<gene>
    <name evidence="1" type="ORF">SAMN05216353_10763</name>
</gene>
<name>A0A1I2L1Y3_9BACI</name>